<dbReference type="Proteomes" id="UP000095657">
    <property type="component" value="Unassembled WGS sequence"/>
</dbReference>
<dbReference type="InterPro" id="IPR011990">
    <property type="entry name" value="TPR-like_helical_dom_sf"/>
</dbReference>
<evidence type="ECO:0000259" key="7">
    <source>
        <dbReference type="Pfam" id="PF14322"/>
    </source>
</evidence>
<dbReference type="GeneID" id="75113384"/>
<dbReference type="AlphaFoldDB" id="A0A174R6L3"/>
<reference evidence="12" key="4">
    <citation type="submission" date="2023-07" db="EMBL/GenBank/DDBJ databases">
        <title>Whole Genome Sequencing of Colonoscopy isolates.</title>
        <authorList>
            <person name="Surve S.V."/>
            <person name="Valls R.A."/>
            <person name="Barrak K.E."/>
            <person name="Gardner T.B."/>
            <person name="O'Toole G.A."/>
        </authorList>
    </citation>
    <scope>NUCLEOTIDE SEQUENCE</scope>
    <source>
        <strain evidence="12">GP0119</strain>
    </source>
</reference>
<protein>
    <submittedName>
        <fullName evidence="8">RagB/SusD domain protein</fullName>
    </submittedName>
    <submittedName>
        <fullName evidence="9">RagB/SusD family nutrient uptake outer membrane protein</fullName>
    </submittedName>
</protein>
<dbReference type="PROSITE" id="PS51257">
    <property type="entry name" value="PROKAR_LIPOPROTEIN"/>
    <property type="match status" value="1"/>
</dbReference>
<evidence type="ECO:0000313" key="13">
    <source>
        <dbReference type="EMBL" id="RGR69125.1"/>
    </source>
</evidence>
<dbReference type="EMBL" id="VVYJ01000007">
    <property type="protein sequence ID" value="KAA5475884.1"/>
    <property type="molecule type" value="Genomic_DNA"/>
</dbReference>
<dbReference type="EMBL" id="QSCS01000028">
    <property type="protein sequence ID" value="RGY23663.1"/>
    <property type="molecule type" value="Genomic_DNA"/>
</dbReference>
<dbReference type="Gene3D" id="1.25.40.390">
    <property type="match status" value="1"/>
</dbReference>
<keyword evidence="3" id="KW-0732">Signal</keyword>
<evidence type="ECO:0000313" key="17">
    <source>
        <dbReference type="Proteomes" id="UP000284431"/>
    </source>
</evidence>
<reference evidence="18 19" key="3">
    <citation type="journal article" date="2019" name="Nat. Med.">
        <title>A library of human gut bacterial isolates paired with longitudinal multiomics data enables mechanistic microbiome research.</title>
        <authorList>
            <person name="Poyet M."/>
            <person name="Groussin M."/>
            <person name="Gibbons S.M."/>
            <person name="Avila-Pacheco J."/>
            <person name="Jiang X."/>
            <person name="Kearney S.M."/>
            <person name="Perrotta A.R."/>
            <person name="Berdy B."/>
            <person name="Zhao S."/>
            <person name="Lieberman T.D."/>
            <person name="Swanson P.K."/>
            <person name="Smith M."/>
            <person name="Roesemann S."/>
            <person name="Alexander J.E."/>
            <person name="Rich S.A."/>
            <person name="Livny J."/>
            <person name="Vlamakis H."/>
            <person name="Clish C."/>
            <person name="Bullock K."/>
            <person name="Deik A."/>
            <person name="Scott J."/>
            <person name="Pierce K.A."/>
            <person name="Xavier R.J."/>
            <person name="Alm E.J."/>
        </authorList>
    </citation>
    <scope>NUCLEOTIDE SEQUENCE [LARGE SCALE GENOMIC DNA]</scope>
    <source>
        <strain evidence="11 18">BIOML-A19</strain>
        <strain evidence="10 20">BIOML-A21</strain>
        <strain evidence="9 19">BIOML-A25</strain>
    </source>
</reference>
<dbReference type="Proteomes" id="UP000368418">
    <property type="component" value="Unassembled WGS sequence"/>
</dbReference>
<evidence type="ECO:0000313" key="15">
    <source>
        <dbReference type="Proteomes" id="UP000095657"/>
    </source>
</evidence>
<dbReference type="SUPFAM" id="SSF48452">
    <property type="entry name" value="TPR-like"/>
    <property type="match status" value="1"/>
</dbReference>
<evidence type="ECO:0000313" key="11">
    <source>
        <dbReference type="EMBL" id="KAA5498977.1"/>
    </source>
</evidence>
<evidence type="ECO:0000256" key="3">
    <source>
        <dbReference type="ARBA" id="ARBA00022729"/>
    </source>
</evidence>
<evidence type="ECO:0000313" key="19">
    <source>
        <dbReference type="Proteomes" id="UP000427825"/>
    </source>
</evidence>
<evidence type="ECO:0000313" key="8">
    <source>
        <dbReference type="EMBL" id="CUP78660.1"/>
    </source>
</evidence>
<feature type="domain" description="SusD-like N-terminal" evidence="7">
    <location>
        <begin position="89"/>
        <end position="220"/>
    </location>
</feature>
<reference evidence="16 17" key="2">
    <citation type="submission" date="2018-08" db="EMBL/GenBank/DDBJ databases">
        <title>A genome reference for cultivated species of the human gut microbiota.</title>
        <authorList>
            <person name="Zou Y."/>
            <person name="Xue W."/>
            <person name="Luo G."/>
        </authorList>
    </citation>
    <scope>NUCLEOTIDE SEQUENCE [LARGE SCALE GENOMIC DNA]</scope>
    <source>
        <strain evidence="13 16">AF24-29LB</strain>
        <strain evidence="14 17">OF02-6LB</strain>
    </source>
</reference>
<dbReference type="EMBL" id="JAUONL010000002">
    <property type="protein sequence ID" value="MDO6356686.1"/>
    <property type="molecule type" value="Genomic_DNA"/>
</dbReference>
<dbReference type="Proteomes" id="UP000284431">
    <property type="component" value="Unassembled WGS sequence"/>
</dbReference>
<dbReference type="Pfam" id="PF14322">
    <property type="entry name" value="SusD-like_3"/>
    <property type="match status" value="1"/>
</dbReference>
<dbReference type="EMBL" id="VVYF01000009">
    <property type="protein sequence ID" value="KAA5491799.1"/>
    <property type="molecule type" value="Genomic_DNA"/>
</dbReference>
<dbReference type="Proteomes" id="UP000427825">
    <property type="component" value="Unassembled WGS sequence"/>
</dbReference>
<dbReference type="Pfam" id="PF07980">
    <property type="entry name" value="SusD_RagB"/>
    <property type="match status" value="1"/>
</dbReference>
<organism evidence="8 15">
    <name type="scientific">Bacteroides caccae</name>
    <dbReference type="NCBI Taxonomy" id="47678"/>
    <lineage>
        <taxon>Bacteria</taxon>
        <taxon>Pseudomonadati</taxon>
        <taxon>Bacteroidota</taxon>
        <taxon>Bacteroidia</taxon>
        <taxon>Bacteroidales</taxon>
        <taxon>Bacteroidaceae</taxon>
        <taxon>Bacteroides</taxon>
    </lineage>
</organism>
<accession>A0A174R6L3</accession>
<evidence type="ECO:0000313" key="9">
    <source>
        <dbReference type="EMBL" id="KAA5475884.1"/>
    </source>
</evidence>
<keyword evidence="5" id="KW-0998">Cell outer membrane</keyword>
<dbReference type="GO" id="GO:0009279">
    <property type="term" value="C:cell outer membrane"/>
    <property type="evidence" value="ECO:0007669"/>
    <property type="project" value="UniProtKB-SubCell"/>
</dbReference>
<evidence type="ECO:0000256" key="1">
    <source>
        <dbReference type="ARBA" id="ARBA00004442"/>
    </source>
</evidence>
<comment type="subcellular location">
    <subcellularLocation>
        <location evidence="1">Cell outer membrane</location>
    </subcellularLocation>
</comment>
<keyword evidence="4" id="KW-0472">Membrane</keyword>
<sequence length="644" mass="73482">MKKIYNILLSFVFAGCLLGSCDYLDIVPNETANEEDAFASEQAALNYLYSCYSFMPAYQNSHTFIGYAGDEIVSCFNGEPIKLYFQGGYTSGNIGNVDATYSNMYKGIRQCYLLKKNIASVPGLSDDKINDFANQADFLIAYYHSVLMQHYGPIILVKELPDMNTPYDKMAARSPYDECVDWVSEQFRIVSEKLPTERMGSSYGLATSVAAKALRARLLLYAASPLFNGNSEYYSDFANNDGTLLMSQTYSKEKYKVAADAALEAINFAEDHGYRLYYVGDDAIGTATYPYPKDPIQRQLRLTYLDKNGTKEVLWANTRLEEMYSIQNKSIPYLSFGGGYGPSLTMVERFYTENGLPIDQDPTYDYENRFQTTILDDDTRGEGITLKLNDHREPRFYAWISFHNGFYECQTENVVADGTKGITYQDKMDRSDRKQRKRWLTQYKKEDNSGKMNRGNNYSPTGYLNKKGVHPGSAARKSDNVPSLRYPLPIIRLGELYLDYAEACVGYGDASYVAEGMKKLNVIRERAGIDPVLTAWAKAKEPLTDYSSVGPDGRLMQIVRQERMIELYMETHNFWDLRRWKLGEKYFGVYPRGLNVEATKDEDFFKDTQMTSHIREFRTPANYLMPIPVDQVSNNPQMVQNPGY</sequence>
<evidence type="ECO:0000313" key="12">
    <source>
        <dbReference type="EMBL" id="MDO6356686.1"/>
    </source>
</evidence>
<evidence type="ECO:0000259" key="6">
    <source>
        <dbReference type="Pfam" id="PF07980"/>
    </source>
</evidence>
<dbReference type="InterPro" id="IPR033985">
    <property type="entry name" value="SusD-like_N"/>
</dbReference>
<dbReference type="RefSeq" id="WP_005680224.1">
    <property type="nucleotide sequence ID" value="NZ_CABMOQ010000005.1"/>
</dbReference>
<dbReference type="STRING" id="47678.ERS852494_03081"/>
<dbReference type="EMBL" id="CZAI01000007">
    <property type="protein sequence ID" value="CUP78660.1"/>
    <property type="molecule type" value="Genomic_DNA"/>
</dbReference>
<comment type="similarity">
    <text evidence="2">Belongs to the SusD family.</text>
</comment>
<feature type="domain" description="RagB/SusD" evidence="6">
    <location>
        <begin position="329"/>
        <end position="644"/>
    </location>
</feature>
<evidence type="ECO:0000313" key="16">
    <source>
        <dbReference type="Proteomes" id="UP000284205"/>
    </source>
</evidence>
<evidence type="ECO:0000313" key="18">
    <source>
        <dbReference type="Proteomes" id="UP000368418"/>
    </source>
</evidence>
<dbReference type="Proteomes" id="UP000491168">
    <property type="component" value="Unassembled WGS sequence"/>
</dbReference>
<dbReference type="Proteomes" id="UP000284205">
    <property type="component" value="Unassembled WGS sequence"/>
</dbReference>
<evidence type="ECO:0000313" key="20">
    <source>
        <dbReference type="Proteomes" id="UP000491168"/>
    </source>
</evidence>
<dbReference type="EMBL" id="QRUO01000014">
    <property type="protein sequence ID" value="RGR69125.1"/>
    <property type="molecule type" value="Genomic_DNA"/>
</dbReference>
<evidence type="ECO:0000313" key="10">
    <source>
        <dbReference type="EMBL" id="KAA5491799.1"/>
    </source>
</evidence>
<proteinExistence type="inferred from homology"/>
<name>A0A174R6L3_9BACE</name>
<dbReference type="EMBL" id="VVYD01000008">
    <property type="protein sequence ID" value="KAA5498977.1"/>
    <property type="molecule type" value="Genomic_DNA"/>
</dbReference>
<evidence type="ECO:0000256" key="4">
    <source>
        <dbReference type="ARBA" id="ARBA00023136"/>
    </source>
</evidence>
<reference evidence="8 15" key="1">
    <citation type="submission" date="2015-09" db="EMBL/GenBank/DDBJ databases">
        <authorList>
            <consortium name="Pathogen Informatics"/>
        </authorList>
    </citation>
    <scope>NUCLEOTIDE SEQUENCE [LARGE SCALE GENOMIC DNA]</scope>
    <source>
        <strain evidence="8 15">2789STDY5834880</strain>
    </source>
</reference>
<evidence type="ECO:0000256" key="5">
    <source>
        <dbReference type="ARBA" id="ARBA00023237"/>
    </source>
</evidence>
<dbReference type="InterPro" id="IPR012944">
    <property type="entry name" value="SusD_RagB_dom"/>
</dbReference>
<evidence type="ECO:0000313" key="14">
    <source>
        <dbReference type="EMBL" id="RGY23663.1"/>
    </source>
</evidence>
<dbReference type="Proteomes" id="UP001170023">
    <property type="component" value="Unassembled WGS sequence"/>
</dbReference>
<gene>
    <name evidence="13" type="ORF">DWY26_14730</name>
    <name evidence="14" type="ORF">DXA49_16065</name>
    <name evidence="8" type="ORF">ERS852494_03081</name>
    <name evidence="11" type="ORF">F2Y31_10310</name>
    <name evidence="10" type="ORF">F2Y35_10505</name>
    <name evidence="9" type="ORF">F2Y39_13370</name>
    <name evidence="12" type="ORF">Q4469_03090</name>
</gene>
<evidence type="ECO:0000256" key="2">
    <source>
        <dbReference type="ARBA" id="ARBA00006275"/>
    </source>
</evidence>